<reference evidence="1" key="1">
    <citation type="submission" date="2022-08" db="EMBL/GenBank/DDBJ databases">
        <title>Genome sequencing of akame (Lates japonicus).</title>
        <authorList>
            <person name="Hashiguchi Y."/>
            <person name="Takahashi H."/>
        </authorList>
    </citation>
    <scope>NUCLEOTIDE SEQUENCE</scope>
    <source>
        <strain evidence="1">Kochi</strain>
    </source>
</reference>
<dbReference type="AlphaFoldDB" id="A0AAD3N486"/>
<evidence type="ECO:0000313" key="1">
    <source>
        <dbReference type="EMBL" id="GLD65017.1"/>
    </source>
</evidence>
<comment type="caution">
    <text evidence="1">The sequence shown here is derived from an EMBL/GenBank/DDBJ whole genome shotgun (WGS) entry which is preliminary data.</text>
</comment>
<dbReference type="EMBL" id="BRZM01005644">
    <property type="protein sequence ID" value="GLD65017.1"/>
    <property type="molecule type" value="Genomic_DNA"/>
</dbReference>
<keyword evidence="2" id="KW-1185">Reference proteome</keyword>
<evidence type="ECO:0000313" key="2">
    <source>
        <dbReference type="Proteomes" id="UP001279410"/>
    </source>
</evidence>
<gene>
    <name evidence="1" type="ORF">AKAME5_002930000</name>
</gene>
<dbReference type="Proteomes" id="UP001279410">
    <property type="component" value="Unassembled WGS sequence"/>
</dbReference>
<proteinExistence type="predicted"/>
<organism evidence="1 2">
    <name type="scientific">Lates japonicus</name>
    <name type="common">Japanese lates</name>
    <dbReference type="NCBI Taxonomy" id="270547"/>
    <lineage>
        <taxon>Eukaryota</taxon>
        <taxon>Metazoa</taxon>
        <taxon>Chordata</taxon>
        <taxon>Craniata</taxon>
        <taxon>Vertebrata</taxon>
        <taxon>Euteleostomi</taxon>
        <taxon>Actinopterygii</taxon>
        <taxon>Neopterygii</taxon>
        <taxon>Teleostei</taxon>
        <taxon>Neoteleostei</taxon>
        <taxon>Acanthomorphata</taxon>
        <taxon>Carangaria</taxon>
        <taxon>Carangaria incertae sedis</taxon>
        <taxon>Centropomidae</taxon>
        <taxon>Lates</taxon>
    </lineage>
</organism>
<name>A0AAD3N486_LATJO</name>
<feature type="non-terminal residue" evidence="1">
    <location>
        <position position="1"/>
    </location>
</feature>
<protein>
    <submittedName>
        <fullName evidence="1">Unconventional myosin-Va-like protein</fullName>
    </submittedName>
</protein>
<sequence>IVKILTLYTPHSDLDERVTLNFIRTVQGLLKGRSDCQPPQLLMDVRTGVAVQGVFSVWPGQLDRTGQIMHLRYPNTQTRSSG</sequence>
<accession>A0AAD3N486</accession>